<keyword evidence="3" id="KW-0969">Cilium</keyword>
<dbReference type="HOGENOM" id="CLU_536244_0_0_5"/>
<dbReference type="Pfam" id="PF02120">
    <property type="entry name" value="Flg_hook"/>
    <property type="match status" value="1"/>
</dbReference>
<reference evidence="3 4" key="1">
    <citation type="submission" date="2013-01" db="EMBL/GenBank/DDBJ databases">
        <authorList>
            <person name="Fiebig A."/>
            <person name="Goeker M."/>
            <person name="Klenk H.-P.P."/>
        </authorList>
    </citation>
    <scope>NUCLEOTIDE SEQUENCE [LARGE SCALE GENOMIC DNA]</scope>
    <source>
        <strain evidence="3 4">DSM 17069</strain>
    </source>
</reference>
<evidence type="ECO:0000313" key="4">
    <source>
        <dbReference type="Proteomes" id="UP000030021"/>
    </source>
</evidence>
<dbReference type="InterPro" id="IPR021136">
    <property type="entry name" value="Flagellar_hook_control-like_C"/>
</dbReference>
<feature type="compositionally biased region" description="Polar residues" evidence="1">
    <location>
        <begin position="122"/>
        <end position="132"/>
    </location>
</feature>
<feature type="region of interest" description="Disordered" evidence="1">
    <location>
        <begin position="51"/>
        <end position="214"/>
    </location>
</feature>
<feature type="compositionally biased region" description="Polar residues" evidence="1">
    <location>
        <begin position="142"/>
        <end position="155"/>
    </location>
</feature>
<dbReference type="EMBL" id="AONH01000001">
    <property type="protein sequence ID" value="KGM90005.1"/>
    <property type="molecule type" value="Genomic_DNA"/>
</dbReference>
<proteinExistence type="predicted"/>
<feature type="compositionally biased region" description="Basic and acidic residues" evidence="1">
    <location>
        <begin position="205"/>
        <end position="214"/>
    </location>
</feature>
<sequence length="508" mass="52837">MSAIPATNSLHPTLERSPASLTGLRTVAVGALPSEGARTFAGVFRSVEEGAVERQSEEEDLSDTGLAASPADVTRTQPHEGSLPETGLPVTAAASGPRVGSVPTLSDATHHHAQVVPMPSEKVSSGMGSVSLSEPIKDHLPTQDSLNSANRTQPLVGQPQADEGRPPGQGQKTPWAADYTDAPPVNQSQGPAPETSQEGSNQMDQDARAAARTELEERDKWLLVSRAGLAKPQPRAGAEFGLSLPPGMRNWAGLEGPALAAFAGQSELDPDNASDSDPTTGSPREARFGSGQPFLSQRDLGPSPLASLAMRSPGLSDLNARDAFSLVTLSADAKATDLGDEGGAPTGTEVSDWRVVPSAGPNQPLSALARPDLAQALARQIAVAVQSSDGGKPTVDLRLAPEELGRVRLRVSSHEGVVTVAVVAERSETLDLLRRHVEALARGLLDVGYQEARFSFAGQNSGENAAKAPKAQGFHQAEEQGLGPILDMSLPPNLLSLAMAGARINVLI</sequence>
<evidence type="ECO:0000259" key="2">
    <source>
        <dbReference type="Pfam" id="PF02120"/>
    </source>
</evidence>
<feature type="domain" description="Flagellar hook-length control protein-like C-terminal" evidence="2">
    <location>
        <begin position="387"/>
        <end position="463"/>
    </location>
</feature>
<organism evidence="3 4">
    <name type="scientific">Roseovarius mucosus DSM 17069</name>
    <dbReference type="NCBI Taxonomy" id="1288298"/>
    <lineage>
        <taxon>Bacteria</taxon>
        <taxon>Pseudomonadati</taxon>
        <taxon>Pseudomonadota</taxon>
        <taxon>Alphaproteobacteria</taxon>
        <taxon>Rhodobacterales</taxon>
        <taxon>Roseobacteraceae</taxon>
        <taxon>Roseovarius</taxon>
    </lineage>
</organism>
<evidence type="ECO:0000256" key="1">
    <source>
        <dbReference type="SAM" id="MobiDB-lite"/>
    </source>
</evidence>
<feature type="compositionally biased region" description="Polar residues" evidence="1">
    <location>
        <begin position="185"/>
        <end position="204"/>
    </location>
</feature>
<keyword evidence="3" id="KW-0966">Cell projection</keyword>
<dbReference type="Proteomes" id="UP000030021">
    <property type="component" value="Unassembled WGS sequence"/>
</dbReference>
<keyword evidence="3" id="KW-0282">Flagellum</keyword>
<accession>A0A0A0HRV1</accession>
<comment type="caution">
    <text evidence="3">The sequence shown here is derived from an EMBL/GenBank/DDBJ whole genome shotgun (WGS) entry which is preliminary data.</text>
</comment>
<evidence type="ECO:0000313" key="3">
    <source>
        <dbReference type="EMBL" id="KGM90005.1"/>
    </source>
</evidence>
<dbReference type="eggNOG" id="COG3144">
    <property type="taxonomic scope" value="Bacteria"/>
</dbReference>
<protein>
    <submittedName>
        <fullName evidence="3">Flagellar hook-length control protein FliK</fullName>
    </submittedName>
</protein>
<dbReference type="OrthoDB" id="7203912at2"/>
<dbReference type="AlphaFoldDB" id="A0A0A0HRV1"/>
<dbReference type="CDD" id="cd17470">
    <property type="entry name" value="T3SS_Flik_C"/>
    <property type="match status" value="1"/>
</dbReference>
<name>A0A0A0HRV1_9RHOB</name>
<gene>
    <name evidence="3" type="ORF">rosmuc_00603</name>
</gene>
<dbReference type="Gene3D" id="3.30.750.140">
    <property type="match status" value="1"/>
</dbReference>
<feature type="region of interest" description="Disordered" evidence="1">
    <location>
        <begin position="267"/>
        <end position="308"/>
    </location>
</feature>
<dbReference type="PATRIC" id="fig|1288298.3.peg.604"/>
<dbReference type="InterPro" id="IPR038610">
    <property type="entry name" value="FliK-like_C_sf"/>
</dbReference>